<evidence type="ECO:0000313" key="3">
    <source>
        <dbReference type="Proteomes" id="UP000693946"/>
    </source>
</evidence>
<dbReference type="EMBL" id="JAGKHQ010000823">
    <property type="protein sequence ID" value="KAG7464263.1"/>
    <property type="molecule type" value="Genomic_DNA"/>
</dbReference>
<feature type="region of interest" description="Disordered" evidence="1">
    <location>
        <begin position="310"/>
        <end position="346"/>
    </location>
</feature>
<feature type="region of interest" description="Disordered" evidence="1">
    <location>
        <begin position="195"/>
        <end position="295"/>
    </location>
</feature>
<accession>A0AAV6PJD1</accession>
<feature type="compositionally biased region" description="Basic and acidic residues" evidence="1">
    <location>
        <begin position="258"/>
        <end position="268"/>
    </location>
</feature>
<proteinExistence type="predicted"/>
<name>A0AAV6PJD1_SOLSE</name>
<feature type="compositionally biased region" description="Low complexity" evidence="1">
    <location>
        <begin position="224"/>
        <end position="249"/>
    </location>
</feature>
<comment type="caution">
    <text evidence="2">The sequence shown here is derived from an EMBL/GenBank/DDBJ whole genome shotgun (WGS) entry which is preliminary data.</text>
</comment>
<keyword evidence="3" id="KW-1185">Reference proteome</keyword>
<sequence length="541" mass="58309">TFIKPAFPSDDTMGRIEGNAKNWQSTSIDILKGHYETLIEDEIKNLAAFSVGEWRGPLQIAWSWAQRNLGRRLLPETLQQTEAVILARLSELPTAPAVVDSAPTAAVQVPASTSAVVVSAPTAATQAPVSGSAAAASAPAAAAAQVTPVAADSAPVVAGASALTVRAQVHQAVDNLALPRAAAAPHVTTMMSTATMTDPSHEWSPQQSERQTETHAPTPAPFHSPVVVPPVSTATTSSSASPPAASVAPAPAPRTQRRMREASSRRPAAETQTQTTVFTPEPEQRSHPPAAHSSNRCVLYDVDSIFSLATEGEDSNSPTTTPIQPLRASPALPRPASLPTSFPRLTPTTRQRTLAGLMEPLSSGRRRVTRHISTLRKMKDWHVTVREKILIVGDSNVCRFPPFLDQHLQVDGYPGANFRHAAALLSRAIAITPPELVVLAFGLNHRSQRAHLTSVKQLQAALRATKLRFPLARVLIPAINFSSALPQHEKFSLLALNRHIQEHCDFIPPLPREKFSTEADQVHWSKETAAAMFDHWCEHLN</sequence>
<protein>
    <submittedName>
        <fullName evidence="2">Uncharacterized protein</fullName>
    </submittedName>
</protein>
<feature type="compositionally biased region" description="Low complexity" evidence="1">
    <location>
        <begin position="325"/>
        <end position="346"/>
    </location>
</feature>
<feature type="compositionally biased region" description="Polar residues" evidence="1">
    <location>
        <begin position="195"/>
        <end position="209"/>
    </location>
</feature>
<dbReference type="Proteomes" id="UP000693946">
    <property type="component" value="Unassembled WGS sequence"/>
</dbReference>
<feature type="non-terminal residue" evidence="2">
    <location>
        <position position="1"/>
    </location>
</feature>
<reference evidence="2 3" key="1">
    <citation type="journal article" date="2021" name="Sci. Rep.">
        <title>Chromosome anchoring in Senegalese sole (Solea senegalensis) reveals sex-associated markers and genome rearrangements in flatfish.</title>
        <authorList>
            <person name="Guerrero-Cozar I."/>
            <person name="Gomez-Garrido J."/>
            <person name="Berbel C."/>
            <person name="Martinez-Blanch J.F."/>
            <person name="Alioto T."/>
            <person name="Claros M.G."/>
            <person name="Gagnaire P.A."/>
            <person name="Manchado M."/>
        </authorList>
    </citation>
    <scope>NUCLEOTIDE SEQUENCE [LARGE SCALE GENOMIC DNA]</scope>
    <source>
        <strain evidence="2">Sse05_10M</strain>
    </source>
</reference>
<organism evidence="2 3">
    <name type="scientific">Solea senegalensis</name>
    <name type="common">Senegalese sole</name>
    <dbReference type="NCBI Taxonomy" id="28829"/>
    <lineage>
        <taxon>Eukaryota</taxon>
        <taxon>Metazoa</taxon>
        <taxon>Chordata</taxon>
        <taxon>Craniata</taxon>
        <taxon>Vertebrata</taxon>
        <taxon>Euteleostomi</taxon>
        <taxon>Actinopterygii</taxon>
        <taxon>Neopterygii</taxon>
        <taxon>Teleostei</taxon>
        <taxon>Neoteleostei</taxon>
        <taxon>Acanthomorphata</taxon>
        <taxon>Carangaria</taxon>
        <taxon>Pleuronectiformes</taxon>
        <taxon>Pleuronectoidei</taxon>
        <taxon>Soleidae</taxon>
        <taxon>Solea</taxon>
    </lineage>
</organism>
<evidence type="ECO:0000256" key="1">
    <source>
        <dbReference type="SAM" id="MobiDB-lite"/>
    </source>
</evidence>
<gene>
    <name evidence="2" type="ORF">JOB18_047867</name>
</gene>
<evidence type="ECO:0000313" key="2">
    <source>
        <dbReference type="EMBL" id="KAG7464263.1"/>
    </source>
</evidence>
<dbReference type="AlphaFoldDB" id="A0AAV6PJD1"/>